<evidence type="ECO:0000313" key="2">
    <source>
        <dbReference type="Proteomes" id="UP000306409"/>
    </source>
</evidence>
<dbReference type="RefSeq" id="WP_137697411.1">
    <property type="nucleotide sequence ID" value="NZ_CP061336.1"/>
</dbReference>
<gene>
    <name evidence="1" type="ORF">EHE19_017620</name>
</gene>
<dbReference type="Pfam" id="PF08680">
    <property type="entry name" value="DUF1779"/>
    <property type="match status" value="1"/>
</dbReference>
<dbReference type="Proteomes" id="UP000306409">
    <property type="component" value="Chromosome"/>
</dbReference>
<dbReference type="Gene3D" id="3.30.360.40">
    <property type="entry name" value="YwmB-like"/>
    <property type="match status" value="1"/>
</dbReference>
<evidence type="ECO:0000313" key="1">
    <source>
        <dbReference type="EMBL" id="QNU66643.1"/>
    </source>
</evidence>
<protein>
    <submittedName>
        <fullName evidence="1">YwmB family TATA-box binding protein</fullName>
    </submittedName>
</protein>
<name>A0A4U7JHU9_9FIRM</name>
<dbReference type="SUPFAM" id="SSF143842">
    <property type="entry name" value="YwmB-like"/>
    <property type="match status" value="1"/>
</dbReference>
<dbReference type="OrthoDB" id="1708334at2"/>
<dbReference type="KEGG" id="rher:EHE19_017620"/>
<dbReference type="EMBL" id="CP061336">
    <property type="protein sequence ID" value="QNU66643.1"/>
    <property type="molecule type" value="Genomic_DNA"/>
</dbReference>
<sequence>MKKINFILIFIGLILVSVIAGTIYYIGIQKETNEQDVSIIDVFNSSGAKMIVNEMYFFSRATDDYKDLDALSKVCEDVFNAIEIKNFSTNSTSTDNLLKKEILGSTKDGVKVSAMASIVGNNSDAGDKYITIDATGTEKVNALFLREKVEDIFNKHGLDVTVNSCITGTYDGNVEDTQLEKICRNILNESDAEKVDSKRFENVISVSAFSPVMKDKLSINGKNVNLSIAIRYNKQEDKTYLWVATPIVNTEY</sequence>
<organism evidence="1 2">
    <name type="scientific">Ruminiclostridium herbifermentans</name>
    <dbReference type="NCBI Taxonomy" id="2488810"/>
    <lineage>
        <taxon>Bacteria</taxon>
        <taxon>Bacillati</taxon>
        <taxon>Bacillota</taxon>
        <taxon>Clostridia</taxon>
        <taxon>Eubacteriales</taxon>
        <taxon>Oscillospiraceae</taxon>
        <taxon>Ruminiclostridium</taxon>
    </lineage>
</organism>
<dbReference type="AlphaFoldDB" id="A0A4U7JHU9"/>
<accession>A0A4U7JHU9</accession>
<dbReference type="InterPro" id="IPR036209">
    <property type="entry name" value="YwmB-like_sf"/>
</dbReference>
<keyword evidence="2" id="KW-1185">Reference proteome</keyword>
<proteinExistence type="predicted"/>
<reference evidence="1 2" key="1">
    <citation type="submission" date="2020-09" db="EMBL/GenBank/DDBJ databases">
        <title>Characterization and genome sequencing of Ruminiclostridium sp. nov. MA18.</title>
        <authorList>
            <person name="Rettenmaier R."/>
            <person name="Kowollik M.-L."/>
            <person name="Liebl W."/>
            <person name="Zverlov V."/>
        </authorList>
    </citation>
    <scope>NUCLEOTIDE SEQUENCE [LARGE SCALE GENOMIC DNA]</scope>
    <source>
        <strain evidence="1 2">MA18</strain>
    </source>
</reference>
<dbReference type="InterPro" id="IPR014794">
    <property type="entry name" value="DUF1779"/>
</dbReference>